<dbReference type="SUPFAM" id="SSF54211">
    <property type="entry name" value="Ribosomal protein S5 domain 2-like"/>
    <property type="match status" value="1"/>
</dbReference>
<dbReference type="GO" id="GO:0003735">
    <property type="term" value="F:structural constituent of ribosome"/>
    <property type="evidence" value="ECO:0007669"/>
    <property type="project" value="InterPro"/>
</dbReference>
<dbReference type="GO" id="GO:0006412">
    <property type="term" value="P:translation"/>
    <property type="evidence" value="ECO:0007669"/>
    <property type="project" value="UniProtKB-UniRule"/>
</dbReference>
<dbReference type="InterPro" id="IPR014721">
    <property type="entry name" value="Ribsml_uS5_D2-typ_fold_subgr"/>
</dbReference>
<reference evidence="8 9" key="1">
    <citation type="submission" date="2019-07" db="EMBL/GenBank/DDBJ databases">
        <title>Whole genome shotgun sequence of Rhodospirillum oryzae NBRC 107573.</title>
        <authorList>
            <person name="Hosoyama A."/>
            <person name="Uohara A."/>
            <person name="Ohji S."/>
            <person name="Ichikawa N."/>
        </authorList>
    </citation>
    <scope>NUCLEOTIDE SEQUENCE [LARGE SCALE GENOMIC DNA]</scope>
    <source>
        <strain evidence="8 9">NBRC 107573</strain>
    </source>
</reference>
<dbReference type="Pfam" id="PF00380">
    <property type="entry name" value="Ribosomal_S9"/>
    <property type="match status" value="1"/>
</dbReference>
<dbReference type="PANTHER" id="PTHR21569:SF1">
    <property type="entry name" value="SMALL RIBOSOMAL SUBUNIT PROTEIN US9M"/>
    <property type="match status" value="1"/>
</dbReference>
<evidence type="ECO:0000313" key="8">
    <source>
        <dbReference type="EMBL" id="GEO82664.1"/>
    </source>
</evidence>
<dbReference type="OrthoDB" id="9803965at2"/>
<evidence type="ECO:0000256" key="6">
    <source>
        <dbReference type="RuleBase" id="RU003815"/>
    </source>
</evidence>
<dbReference type="AlphaFoldDB" id="A0A512HB43"/>
<evidence type="ECO:0000256" key="5">
    <source>
        <dbReference type="HAMAP-Rule" id="MF_00532"/>
    </source>
</evidence>
<dbReference type="PANTHER" id="PTHR21569">
    <property type="entry name" value="RIBOSOMAL PROTEIN S9"/>
    <property type="match status" value="1"/>
</dbReference>
<dbReference type="PROSITE" id="PS00360">
    <property type="entry name" value="RIBOSOMAL_S9"/>
    <property type="match status" value="1"/>
</dbReference>
<evidence type="ECO:0000313" key="9">
    <source>
        <dbReference type="Proteomes" id="UP000321567"/>
    </source>
</evidence>
<gene>
    <name evidence="5 8" type="primary">rpsI</name>
    <name evidence="8" type="ORF">ROR02_27950</name>
</gene>
<dbReference type="InterPro" id="IPR020568">
    <property type="entry name" value="Ribosomal_Su5_D2-typ_SF"/>
</dbReference>
<feature type="compositionally biased region" description="Basic and acidic residues" evidence="7">
    <location>
        <begin position="1"/>
        <end position="12"/>
    </location>
</feature>
<sequence>MADEIKSFEDLKQAAGSIATAPERREPKRDELGRSYATGRRKDAVARVWVKAGSGRITVNGRDLDAYFPRPVLRMVINQPFVVTNTAQQFDVVCTVAGGGLSGQAGALRHGISRALCDYDPELRKALKAVGFLTRDPRAVERKKYGRAKARRSFQFSKR</sequence>
<dbReference type="Proteomes" id="UP000321567">
    <property type="component" value="Unassembled WGS sequence"/>
</dbReference>
<comment type="similarity">
    <text evidence="1 5 6">Belongs to the universal ribosomal protein uS9 family.</text>
</comment>
<feature type="compositionally biased region" description="Basic and acidic residues" evidence="7">
    <location>
        <begin position="22"/>
        <end position="33"/>
    </location>
</feature>
<dbReference type="NCBIfam" id="NF001099">
    <property type="entry name" value="PRK00132.1"/>
    <property type="match status" value="1"/>
</dbReference>
<dbReference type="EMBL" id="BJZO01000096">
    <property type="protein sequence ID" value="GEO82664.1"/>
    <property type="molecule type" value="Genomic_DNA"/>
</dbReference>
<dbReference type="GO" id="GO:0022627">
    <property type="term" value="C:cytosolic small ribosomal subunit"/>
    <property type="evidence" value="ECO:0007669"/>
    <property type="project" value="TreeGrafter"/>
</dbReference>
<evidence type="ECO:0000256" key="3">
    <source>
        <dbReference type="ARBA" id="ARBA00023274"/>
    </source>
</evidence>
<organism evidence="8 9">
    <name type="scientific">Pararhodospirillum oryzae</name>
    <dbReference type="NCBI Taxonomy" id="478448"/>
    <lineage>
        <taxon>Bacteria</taxon>
        <taxon>Pseudomonadati</taxon>
        <taxon>Pseudomonadota</taxon>
        <taxon>Alphaproteobacteria</taxon>
        <taxon>Rhodospirillales</taxon>
        <taxon>Rhodospirillaceae</taxon>
        <taxon>Pararhodospirillum</taxon>
    </lineage>
</organism>
<protein>
    <recommendedName>
        <fullName evidence="4 5">Small ribosomal subunit protein uS9</fullName>
    </recommendedName>
</protein>
<proteinExistence type="inferred from homology"/>
<dbReference type="FunFam" id="3.30.230.10:FF:000001">
    <property type="entry name" value="30S ribosomal protein S9"/>
    <property type="match status" value="1"/>
</dbReference>
<evidence type="ECO:0000256" key="1">
    <source>
        <dbReference type="ARBA" id="ARBA00005251"/>
    </source>
</evidence>
<dbReference type="Gene3D" id="3.30.230.10">
    <property type="match status" value="1"/>
</dbReference>
<comment type="caution">
    <text evidence="8">The sequence shown here is derived from an EMBL/GenBank/DDBJ whole genome shotgun (WGS) entry which is preliminary data.</text>
</comment>
<dbReference type="HAMAP" id="MF_00532_B">
    <property type="entry name" value="Ribosomal_uS9_B"/>
    <property type="match status" value="1"/>
</dbReference>
<name>A0A512HB43_9PROT</name>
<dbReference type="InterPro" id="IPR020574">
    <property type="entry name" value="Ribosomal_uS9_CS"/>
</dbReference>
<feature type="region of interest" description="Disordered" evidence="7">
    <location>
        <begin position="1"/>
        <end position="36"/>
    </location>
</feature>
<dbReference type="InterPro" id="IPR000754">
    <property type="entry name" value="Ribosomal_uS9"/>
</dbReference>
<dbReference type="RefSeq" id="WP_147164691.1">
    <property type="nucleotide sequence ID" value="NZ_BJZO01000096.1"/>
</dbReference>
<evidence type="ECO:0000256" key="4">
    <source>
        <dbReference type="ARBA" id="ARBA00035259"/>
    </source>
</evidence>
<keyword evidence="2 5" id="KW-0689">Ribosomal protein</keyword>
<keyword evidence="3 5" id="KW-0687">Ribonucleoprotein</keyword>
<evidence type="ECO:0000256" key="2">
    <source>
        <dbReference type="ARBA" id="ARBA00022980"/>
    </source>
</evidence>
<evidence type="ECO:0000256" key="7">
    <source>
        <dbReference type="SAM" id="MobiDB-lite"/>
    </source>
</evidence>
<accession>A0A512HB43</accession>
<keyword evidence="9" id="KW-1185">Reference proteome</keyword>
<dbReference type="InterPro" id="IPR023035">
    <property type="entry name" value="Ribosomal_uS9_bac/plastid"/>
</dbReference>
<dbReference type="GO" id="GO:0003723">
    <property type="term" value="F:RNA binding"/>
    <property type="evidence" value="ECO:0007669"/>
    <property type="project" value="TreeGrafter"/>
</dbReference>